<feature type="transmembrane region" description="Helical" evidence="6">
    <location>
        <begin position="188"/>
        <end position="208"/>
    </location>
</feature>
<feature type="domain" description="Fatty acid desaturase" evidence="7">
    <location>
        <begin position="81"/>
        <end position="360"/>
    </location>
</feature>
<reference evidence="10" key="1">
    <citation type="submission" date="2015-06" db="EMBL/GenBank/DDBJ databases">
        <title>Expansion of signal transduction pathways in fungi by whole-genome duplication.</title>
        <authorList>
            <consortium name="DOE Joint Genome Institute"/>
            <person name="Corrochano L.M."/>
            <person name="Kuo A."/>
            <person name="Marcet-Houben M."/>
            <person name="Polaino S."/>
            <person name="Salamov A."/>
            <person name="Villalobos J.M."/>
            <person name="Alvarez M.I."/>
            <person name="Avalos J."/>
            <person name="Benito E.P."/>
            <person name="Benoit I."/>
            <person name="Burger G."/>
            <person name="Camino L.P."/>
            <person name="Canovas D."/>
            <person name="Cerda-Olmedo E."/>
            <person name="Cheng J.-F."/>
            <person name="Dominguez A."/>
            <person name="Elias M."/>
            <person name="Eslava A.P."/>
            <person name="Glaser F."/>
            <person name="Grimwood J."/>
            <person name="Gutierrez G."/>
            <person name="Heitman J."/>
            <person name="Henrissat B."/>
            <person name="Iturriaga E.A."/>
            <person name="Lang B.F."/>
            <person name="Lavin J.L."/>
            <person name="Lee S."/>
            <person name="Li W."/>
            <person name="Lindquist E."/>
            <person name="Lopez-Garcia S."/>
            <person name="Luque E.M."/>
            <person name="Marcos A.T."/>
            <person name="Martin J."/>
            <person name="McCluskey K."/>
            <person name="Medina H.R."/>
            <person name="Miralles-Duran A."/>
            <person name="Miyazaki A."/>
            <person name="Munoz-Torres E."/>
            <person name="Oguiza J.A."/>
            <person name="Ohm R."/>
            <person name="Olmedo M."/>
            <person name="Orejas M."/>
            <person name="Ortiz-Castellanos L."/>
            <person name="Pisabarro A.G."/>
            <person name="Rodriguez-Romero J."/>
            <person name="Ruiz-Herrera J."/>
            <person name="Ruiz-Vazquez R."/>
            <person name="Sanz C."/>
            <person name="Schackwitz W."/>
            <person name="Schmutz J."/>
            <person name="Shahriari M."/>
            <person name="Shelest E."/>
            <person name="Silva-Franco F."/>
            <person name="Soanes D."/>
            <person name="Syed K."/>
            <person name="Tagua V.G."/>
            <person name="Talbot N.J."/>
            <person name="Thon M."/>
            <person name="De vries R.P."/>
            <person name="Wiebenga A."/>
            <person name="Yadav J.S."/>
            <person name="Braun E.L."/>
            <person name="Baker S."/>
            <person name="Garre V."/>
            <person name="Horwitz B."/>
            <person name="Torres-Martinez S."/>
            <person name="Idnurm A."/>
            <person name="Herrera-Estrella A."/>
            <person name="Gabaldon T."/>
            <person name="Grigoriev I.V."/>
        </authorList>
    </citation>
    <scope>NUCLEOTIDE SEQUENCE [LARGE SCALE GENOMIC DNA]</scope>
    <source>
        <strain evidence="10">NRRL 1555(-)</strain>
    </source>
</reference>
<sequence length="390" mass="44703">MIKSISPKTKLSESPNDLTEAIAKGWEIPDFTIKEIRDAIPAHCFERNTFRSLSYVLHDLCFIALWGYCATWIDVVSSGFTWAALWATYGVLQSIAGSALWVLAHECGHRAFSPSILINDTVGMIIHSSLLVPYHSWKYTHGKHHKSIGHLTKDKIHYPKQRSAVGLPPRELDEEADGPHSIFEDSPIVATFDLLMFLFFAWPTYLLFNLSGDTTTKRWVSHFNPNSYMFRKHQFWKVVQSAAGVGAMIGALIVAGQIFGSTVVFKYYLIPYICVNFSITMITYLQHTSPYMPRYDTDVWNFQRGAALTIDRSYGVIIDHLSHHIADTHVMHHFVSTMPHYHCVEATKHVKKVLGKHYYHDPTPILKALYENWTQCKFVEEEGSVRFYKR</sequence>
<dbReference type="InParanoid" id="A0A167N5R3"/>
<dbReference type="PANTHER" id="PTHR32100">
    <property type="entry name" value="OMEGA-6 FATTY ACID DESATURASE, CHLOROPLASTIC"/>
    <property type="match status" value="1"/>
</dbReference>
<feature type="transmembrane region" description="Helical" evidence="6">
    <location>
        <begin position="79"/>
        <end position="104"/>
    </location>
</feature>
<dbReference type="GO" id="GO:0016020">
    <property type="term" value="C:membrane"/>
    <property type="evidence" value="ECO:0007669"/>
    <property type="project" value="UniProtKB-SubCell"/>
</dbReference>
<name>A0A167N5R3_PHYB8</name>
<feature type="transmembrane region" description="Helical" evidence="6">
    <location>
        <begin position="116"/>
        <end position="137"/>
    </location>
</feature>
<evidence type="ECO:0000256" key="3">
    <source>
        <dbReference type="ARBA" id="ARBA00009295"/>
    </source>
</evidence>
<evidence type="ECO:0000256" key="2">
    <source>
        <dbReference type="ARBA" id="ARBA00005189"/>
    </source>
</evidence>
<dbReference type="InterPro" id="IPR021863">
    <property type="entry name" value="FAS_N"/>
</dbReference>
<keyword evidence="6" id="KW-0812">Transmembrane</keyword>
<keyword evidence="10" id="KW-1185">Reference proteome</keyword>
<keyword evidence="5 6" id="KW-0472">Membrane</keyword>
<evidence type="ECO:0000256" key="1">
    <source>
        <dbReference type="ARBA" id="ARBA00004370"/>
    </source>
</evidence>
<dbReference type="GeneID" id="28994294"/>
<dbReference type="VEuPathDB" id="FungiDB:PHYBLDRAFT_155178"/>
<keyword evidence="6" id="KW-1133">Transmembrane helix</keyword>
<dbReference type="STRING" id="763407.A0A167N5R3"/>
<feature type="domain" description="Fatty acid desaturase N-terminal" evidence="8">
    <location>
        <begin position="29"/>
        <end position="61"/>
    </location>
</feature>
<evidence type="ECO:0000256" key="4">
    <source>
        <dbReference type="ARBA" id="ARBA00023002"/>
    </source>
</evidence>
<organism evidence="9 10">
    <name type="scientific">Phycomyces blakesleeanus (strain ATCC 8743b / DSM 1359 / FGSC 10004 / NBRC 33097 / NRRL 1555)</name>
    <dbReference type="NCBI Taxonomy" id="763407"/>
    <lineage>
        <taxon>Eukaryota</taxon>
        <taxon>Fungi</taxon>
        <taxon>Fungi incertae sedis</taxon>
        <taxon>Mucoromycota</taxon>
        <taxon>Mucoromycotina</taxon>
        <taxon>Mucoromycetes</taxon>
        <taxon>Mucorales</taxon>
        <taxon>Phycomycetaceae</taxon>
        <taxon>Phycomyces</taxon>
    </lineage>
</organism>
<evidence type="ECO:0008006" key="11">
    <source>
        <dbReference type="Google" id="ProtNLM"/>
    </source>
</evidence>
<dbReference type="GO" id="GO:0006629">
    <property type="term" value="P:lipid metabolic process"/>
    <property type="evidence" value="ECO:0007669"/>
    <property type="project" value="InterPro"/>
</dbReference>
<gene>
    <name evidence="9" type="ORF">PHYBLDRAFT_155178</name>
</gene>
<dbReference type="EMBL" id="KV440978">
    <property type="protein sequence ID" value="OAD75070.1"/>
    <property type="molecule type" value="Genomic_DNA"/>
</dbReference>
<evidence type="ECO:0000313" key="10">
    <source>
        <dbReference type="Proteomes" id="UP000077315"/>
    </source>
</evidence>
<dbReference type="RefSeq" id="XP_018293110.1">
    <property type="nucleotide sequence ID" value="XM_018433388.1"/>
</dbReference>
<keyword evidence="4" id="KW-0560">Oxidoreductase</keyword>
<protein>
    <recommendedName>
        <fullName evidence="11">Fatty acid desaturase domain-containing protein</fullName>
    </recommendedName>
</protein>
<feature type="transmembrane region" description="Helical" evidence="6">
    <location>
        <begin position="238"/>
        <end position="259"/>
    </location>
</feature>
<evidence type="ECO:0000313" key="9">
    <source>
        <dbReference type="EMBL" id="OAD75070.1"/>
    </source>
</evidence>
<evidence type="ECO:0000259" key="7">
    <source>
        <dbReference type="Pfam" id="PF00487"/>
    </source>
</evidence>
<dbReference type="Pfam" id="PF11960">
    <property type="entry name" value="DUF3474"/>
    <property type="match status" value="1"/>
</dbReference>
<dbReference type="CDD" id="cd03507">
    <property type="entry name" value="Delta12-FADS-like"/>
    <property type="match status" value="1"/>
</dbReference>
<comment type="similarity">
    <text evidence="3">Belongs to the fatty acid desaturase type 1 family.</text>
</comment>
<dbReference type="InterPro" id="IPR005804">
    <property type="entry name" value="FA_desaturase_dom"/>
</dbReference>
<dbReference type="Proteomes" id="UP000077315">
    <property type="component" value="Unassembled WGS sequence"/>
</dbReference>
<evidence type="ECO:0000256" key="5">
    <source>
        <dbReference type="ARBA" id="ARBA00023136"/>
    </source>
</evidence>
<accession>A0A167N5R3</accession>
<comment type="subcellular location">
    <subcellularLocation>
        <location evidence="1">Membrane</location>
    </subcellularLocation>
</comment>
<evidence type="ECO:0000259" key="8">
    <source>
        <dbReference type="Pfam" id="PF11960"/>
    </source>
</evidence>
<proteinExistence type="inferred from homology"/>
<dbReference type="InterPro" id="IPR012171">
    <property type="entry name" value="Fatty_acid_desaturase"/>
</dbReference>
<dbReference type="AlphaFoldDB" id="A0A167N5R3"/>
<dbReference type="GO" id="GO:0016717">
    <property type="term" value="F:oxidoreductase activity, acting on paired donors, with oxidation of a pair of donors resulting in the reduction of molecular oxygen to two molecules of water"/>
    <property type="evidence" value="ECO:0007669"/>
    <property type="project" value="InterPro"/>
</dbReference>
<dbReference type="OrthoDB" id="1461976at2759"/>
<feature type="transmembrane region" description="Helical" evidence="6">
    <location>
        <begin position="265"/>
        <end position="285"/>
    </location>
</feature>
<feature type="transmembrane region" description="Helical" evidence="6">
    <location>
        <begin position="55"/>
        <end position="73"/>
    </location>
</feature>
<evidence type="ECO:0000256" key="6">
    <source>
        <dbReference type="SAM" id="Phobius"/>
    </source>
</evidence>
<comment type="pathway">
    <text evidence="2">Lipid metabolism.</text>
</comment>
<dbReference type="Pfam" id="PF00487">
    <property type="entry name" value="FA_desaturase"/>
    <property type="match status" value="1"/>
</dbReference>